<dbReference type="OrthoDB" id="3063949at2759"/>
<organism evidence="1 2">
    <name type="scientific">Gymnopilus junonius</name>
    <name type="common">Spectacular rustgill mushroom</name>
    <name type="synonym">Gymnopilus spectabilis subsp. junonius</name>
    <dbReference type="NCBI Taxonomy" id="109634"/>
    <lineage>
        <taxon>Eukaryota</taxon>
        <taxon>Fungi</taxon>
        <taxon>Dikarya</taxon>
        <taxon>Basidiomycota</taxon>
        <taxon>Agaricomycotina</taxon>
        <taxon>Agaricomycetes</taxon>
        <taxon>Agaricomycetidae</taxon>
        <taxon>Agaricales</taxon>
        <taxon>Agaricineae</taxon>
        <taxon>Hymenogastraceae</taxon>
        <taxon>Gymnopilus</taxon>
    </lineage>
</organism>
<accession>A0A9P5NGS0</accession>
<evidence type="ECO:0000313" key="1">
    <source>
        <dbReference type="EMBL" id="KAF8890276.1"/>
    </source>
</evidence>
<dbReference type="AlphaFoldDB" id="A0A9P5NGS0"/>
<gene>
    <name evidence="1" type="ORF">CPB84DRAFT_1784953</name>
</gene>
<evidence type="ECO:0000313" key="2">
    <source>
        <dbReference type="Proteomes" id="UP000724874"/>
    </source>
</evidence>
<name>A0A9P5NGS0_GYMJU</name>
<proteinExistence type="predicted"/>
<dbReference type="EMBL" id="JADNYJ010000076">
    <property type="protein sequence ID" value="KAF8890276.1"/>
    <property type="molecule type" value="Genomic_DNA"/>
</dbReference>
<reference evidence="1" key="1">
    <citation type="submission" date="2020-11" db="EMBL/GenBank/DDBJ databases">
        <authorList>
            <consortium name="DOE Joint Genome Institute"/>
            <person name="Ahrendt S."/>
            <person name="Riley R."/>
            <person name="Andreopoulos W."/>
            <person name="LaButti K."/>
            <person name="Pangilinan J."/>
            <person name="Ruiz-duenas F.J."/>
            <person name="Barrasa J.M."/>
            <person name="Sanchez-Garcia M."/>
            <person name="Camarero S."/>
            <person name="Miyauchi S."/>
            <person name="Serrano A."/>
            <person name="Linde D."/>
            <person name="Babiker R."/>
            <person name="Drula E."/>
            <person name="Ayuso-Fernandez I."/>
            <person name="Pacheco R."/>
            <person name="Padilla G."/>
            <person name="Ferreira P."/>
            <person name="Barriuso J."/>
            <person name="Kellner H."/>
            <person name="Castanera R."/>
            <person name="Alfaro M."/>
            <person name="Ramirez L."/>
            <person name="Pisabarro A.G."/>
            <person name="Kuo A."/>
            <person name="Tritt A."/>
            <person name="Lipzen A."/>
            <person name="He G."/>
            <person name="Yan M."/>
            <person name="Ng V."/>
            <person name="Cullen D."/>
            <person name="Martin F."/>
            <person name="Rosso M.-N."/>
            <person name="Henrissat B."/>
            <person name="Hibbett D."/>
            <person name="Martinez A.T."/>
            <person name="Grigoriev I.V."/>
        </authorList>
    </citation>
    <scope>NUCLEOTIDE SEQUENCE</scope>
    <source>
        <strain evidence="1">AH 44721</strain>
    </source>
</reference>
<sequence length="76" mass="8102">MAHCPYFNVSEFLETKTRFPGIKALVSRNSSSLFFLYSPLLVAAQAVTPPPGFNITSLGINGSGCPPGSTYYVLSA</sequence>
<comment type="caution">
    <text evidence="1">The sequence shown here is derived from an EMBL/GenBank/DDBJ whole genome shotgun (WGS) entry which is preliminary data.</text>
</comment>
<dbReference type="Proteomes" id="UP000724874">
    <property type="component" value="Unassembled WGS sequence"/>
</dbReference>
<feature type="non-terminal residue" evidence="1">
    <location>
        <position position="76"/>
    </location>
</feature>
<keyword evidence="2" id="KW-1185">Reference proteome</keyword>
<protein>
    <submittedName>
        <fullName evidence="1">Uncharacterized protein</fullName>
    </submittedName>
</protein>